<feature type="compositionally biased region" description="Low complexity" evidence="1">
    <location>
        <begin position="48"/>
        <end position="57"/>
    </location>
</feature>
<feature type="compositionally biased region" description="Gly residues" evidence="1">
    <location>
        <begin position="98"/>
        <end position="111"/>
    </location>
</feature>
<proteinExistence type="predicted"/>
<feature type="region of interest" description="Disordered" evidence="1">
    <location>
        <begin position="1"/>
        <end position="116"/>
    </location>
</feature>
<name>A0A485ND99_LYNPA</name>
<evidence type="ECO:0000256" key="1">
    <source>
        <dbReference type="SAM" id="MobiDB-lite"/>
    </source>
</evidence>
<reference evidence="2 3" key="1">
    <citation type="submission" date="2019-01" db="EMBL/GenBank/DDBJ databases">
        <authorList>
            <person name="Alioto T."/>
            <person name="Alioto T."/>
        </authorList>
    </citation>
    <scope>NUCLEOTIDE SEQUENCE [LARGE SCALE GENOMIC DNA]</scope>
</reference>
<organism evidence="2 3">
    <name type="scientific">Lynx pardinus</name>
    <name type="common">Iberian lynx</name>
    <name type="synonym">Felis pardina</name>
    <dbReference type="NCBI Taxonomy" id="191816"/>
    <lineage>
        <taxon>Eukaryota</taxon>
        <taxon>Metazoa</taxon>
        <taxon>Chordata</taxon>
        <taxon>Craniata</taxon>
        <taxon>Vertebrata</taxon>
        <taxon>Euteleostomi</taxon>
        <taxon>Mammalia</taxon>
        <taxon>Eutheria</taxon>
        <taxon>Laurasiatheria</taxon>
        <taxon>Carnivora</taxon>
        <taxon>Feliformia</taxon>
        <taxon>Felidae</taxon>
        <taxon>Felinae</taxon>
        <taxon>Lynx</taxon>
    </lineage>
</organism>
<feature type="compositionally biased region" description="Pro residues" evidence="1">
    <location>
        <begin position="24"/>
        <end position="35"/>
    </location>
</feature>
<evidence type="ECO:0000313" key="2">
    <source>
        <dbReference type="EMBL" id="VFV30219.1"/>
    </source>
</evidence>
<accession>A0A485ND99</accession>
<dbReference type="AlphaFoldDB" id="A0A485ND99"/>
<sequence length="199" mass="20680">MTDAAEAAFSPPTPPSRCSRRAPCPRPPCPPPPPGSRASPRPLPTALRARVGPGARAGRARARARVREGGGRGGRPASSRDPRSLRPSPGREPASAGRGRGAGQGARGGPAGSFPDVVLGQLGETLPLGRGAVLLPGPAKVADFTAKLREARQDRTGEGPGGPAWMGTRDEEIRLWVALGHDVWTLPCQCLAVCCLWLF</sequence>
<gene>
    <name evidence="2" type="ORF">LYPA_23C011138</name>
</gene>
<protein>
    <submittedName>
        <fullName evidence="2">Uncharacterized protein</fullName>
    </submittedName>
</protein>
<dbReference type="Proteomes" id="UP000386466">
    <property type="component" value="Unassembled WGS sequence"/>
</dbReference>
<feature type="compositionally biased region" description="Low complexity" evidence="1">
    <location>
        <begin position="85"/>
        <end position="97"/>
    </location>
</feature>
<keyword evidence="3" id="KW-1185">Reference proteome</keyword>
<dbReference type="EMBL" id="CAAGRJ010013862">
    <property type="protein sequence ID" value="VFV30219.1"/>
    <property type="molecule type" value="Genomic_DNA"/>
</dbReference>
<evidence type="ECO:0000313" key="3">
    <source>
        <dbReference type="Proteomes" id="UP000386466"/>
    </source>
</evidence>